<dbReference type="CDD" id="cd14498">
    <property type="entry name" value="DSP"/>
    <property type="match status" value="1"/>
</dbReference>
<accession>A0A5J4PTW6</accession>
<reference evidence="2 3" key="1">
    <citation type="submission" date="2019-03" db="EMBL/GenBank/DDBJ databases">
        <title>Single cell metagenomics reveals metabolic interactions within the superorganism composed of flagellate Streblomastix strix and complex community of Bacteroidetes bacteria on its surface.</title>
        <authorList>
            <person name="Treitli S.C."/>
            <person name="Kolisko M."/>
            <person name="Husnik F."/>
            <person name="Keeling P."/>
            <person name="Hampl V."/>
        </authorList>
    </citation>
    <scope>NUCLEOTIDE SEQUENCE [LARGE SCALE GENOMIC DNA]</scope>
    <source>
        <strain evidence="2">ST1C</strain>
    </source>
</reference>
<dbReference type="Gene3D" id="3.90.190.10">
    <property type="entry name" value="Protein tyrosine phosphatase superfamily"/>
    <property type="match status" value="1"/>
</dbReference>
<dbReference type="OrthoDB" id="10252009at2759"/>
<proteinExistence type="predicted"/>
<gene>
    <name evidence="2" type="ORF">EZS28_056001</name>
</gene>
<feature type="non-terminal residue" evidence="2">
    <location>
        <position position="177"/>
    </location>
</feature>
<protein>
    <recommendedName>
        <fullName evidence="1">Dual specificity phosphatase catalytic domain-containing protein</fullName>
    </recommendedName>
</protein>
<dbReference type="SUPFAM" id="SSF52799">
    <property type="entry name" value="(Phosphotyrosine protein) phosphatases II"/>
    <property type="match status" value="1"/>
</dbReference>
<dbReference type="AlphaFoldDB" id="A0A5J4PTW6"/>
<dbReference type="PANTHER" id="PTHR46653">
    <property type="entry name" value="SPECIFICITY PROTEIN PHOSPHATASE, PUTATIVE-RELATED"/>
    <property type="match status" value="1"/>
</dbReference>
<organism evidence="2 3">
    <name type="scientific">Streblomastix strix</name>
    <dbReference type="NCBI Taxonomy" id="222440"/>
    <lineage>
        <taxon>Eukaryota</taxon>
        <taxon>Metamonada</taxon>
        <taxon>Preaxostyla</taxon>
        <taxon>Oxymonadida</taxon>
        <taxon>Streblomastigidae</taxon>
        <taxon>Streblomastix</taxon>
    </lineage>
</organism>
<dbReference type="EMBL" id="SNRW01048984">
    <property type="protein sequence ID" value="KAA6312014.1"/>
    <property type="molecule type" value="Genomic_DNA"/>
</dbReference>
<evidence type="ECO:0000313" key="2">
    <source>
        <dbReference type="EMBL" id="KAA6312014.1"/>
    </source>
</evidence>
<dbReference type="Pfam" id="PF00782">
    <property type="entry name" value="DSPc"/>
    <property type="match status" value="1"/>
</dbReference>
<feature type="domain" description="Dual specificity phosphatase catalytic" evidence="1">
    <location>
        <begin position="13"/>
        <end position="82"/>
    </location>
</feature>
<dbReference type="Proteomes" id="UP000324800">
    <property type="component" value="Unassembled WGS sequence"/>
</dbReference>
<name>A0A5J4PTW6_9EUKA</name>
<dbReference type="InterPro" id="IPR000340">
    <property type="entry name" value="Dual-sp_phosphatase_cat-dom"/>
</dbReference>
<dbReference type="PANTHER" id="PTHR46653:SF1">
    <property type="entry name" value="SPECIFICITY PROTEIN PHOSPHATASE, PUTATIVE-RELATED"/>
    <property type="match status" value="1"/>
</dbReference>
<evidence type="ECO:0000313" key="3">
    <source>
        <dbReference type="Proteomes" id="UP000324800"/>
    </source>
</evidence>
<evidence type="ECO:0000259" key="1">
    <source>
        <dbReference type="Pfam" id="PF00782"/>
    </source>
</evidence>
<sequence>MFFDNGVENAKSLCAFIDSAEEDCGNILIHSMLGKNRSLLVAAVYLMTKFHWKAQDAILAVSTSRRTRMNPLFEEQLINFESSVPPLKITPSLIEDDITMRNTYFNKEMRLEISPPLPSTSLKVYLSSKITEILEKPIIKPFVQSDKINKLKSILKHPRKQRVFNPIKDVKGLEKQM</sequence>
<dbReference type="InterPro" id="IPR029021">
    <property type="entry name" value="Prot-tyrosine_phosphatase-like"/>
</dbReference>
<comment type="caution">
    <text evidence="2">The sequence shown here is derived from an EMBL/GenBank/DDBJ whole genome shotgun (WGS) entry which is preliminary data.</text>
</comment>